<feature type="compositionally biased region" description="Polar residues" evidence="2">
    <location>
        <begin position="725"/>
        <end position="735"/>
    </location>
</feature>
<evidence type="ECO:0000313" key="3">
    <source>
        <dbReference type="Ensembl" id="ENSPKIP00000009176.1"/>
    </source>
</evidence>
<dbReference type="InterPro" id="IPR031809">
    <property type="entry name" value="CCDC158"/>
</dbReference>
<feature type="region of interest" description="Disordered" evidence="2">
    <location>
        <begin position="757"/>
        <end position="780"/>
    </location>
</feature>
<feature type="coiled-coil region" evidence="1">
    <location>
        <begin position="459"/>
        <end position="563"/>
    </location>
</feature>
<feature type="coiled-coil region" evidence="1">
    <location>
        <begin position="219"/>
        <end position="295"/>
    </location>
</feature>
<dbReference type="GeneID" id="111839424"/>
<feature type="compositionally biased region" description="Basic and acidic residues" evidence="2">
    <location>
        <begin position="760"/>
        <end position="777"/>
    </location>
</feature>
<dbReference type="Ensembl" id="ENSPKIT00000033277.1">
    <property type="protein sequence ID" value="ENSPKIP00000009176.1"/>
    <property type="gene ID" value="ENSPKIG00000024385.1"/>
</dbReference>
<evidence type="ECO:0000256" key="2">
    <source>
        <dbReference type="SAM" id="MobiDB-lite"/>
    </source>
</evidence>
<dbReference type="GeneTree" id="ENSGT00390000013339"/>
<dbReference type="AlphaFoldDB" id="A0A3B3QUU4"/>
<feature type="region of interest" description="Disordered" evidence="2">
    <location>
        <begin position="706"/>
        <end position="735"/>
    </location>
</feature>
<proteinExistence type="predicted"/>
<dbReference type="RefSeq" id="XP_072561657.1">
    <property type="nucleotide sequence ID" value="XM_072705556.1"/>
</dbReference>
<name>A0A3B3QUU4_9TELE</name>
<evidence type="ECO:0000313" key="4">
    <source>
        <dbReference type="Proteomes" id="UP000261540"/>
    </source>
</evidence>
<dbReference type="Pfam" id="PF15921">
    <property type="entry name" value="CCDC158"/>
    <property type="match status" value="3"/>
</dbReference>
<accession>A0A3B3QUU4</accession>
<keyword evidence="4" id="KW-1185">Reference proteome</keyword>
<reference evidence="3" key="1">
    <citation type="submission" date="2025-08" db="UniProtKB">
        <authorList>
            <consortium name="Ensembl"/>
        </authorList>
    </citation>
    <scope>IDENTIFICATION</scope>
</reference>
<protein>
    <submittedName>
        <fullName evidence="3">Uncharacterized protein</fullName>
    </submittedName>
</protein>
<dbReference type="STRING" id="1676925.ENSPKIP00000009176"/>
<organism evidence="3 4">
    <name type="scientific">Paramormyrops kingsleyae</name>
    <dbReference type="NCBI Taxonomy" id="1676925"/>
    <lineage>
        <taxon>Eukaryota</taxon>
        <taxon>Metazoa</taxon>
        <taxon>Chordata</taxon>
        <taxon>Craniata</taxon>
        <taxon>Vertebrata</taxon>
        <taxon>Euteleostomi</taxon>
        <taxon>Actinopterygii</taxon>
        <taxon>Neopterygii</taxon>
        <taxon>Teleostei</taxon>
        <taxon>Osteoglossocephala</taxon>
        <taxon>Osteoglossomorpha</taxon>
        <taxon>Osteoglossiformes</taxon>
        <taxon>Mormyridae</taxon>
        <taxon>Paramormyrops</taxon>
    </lineage>
</organism>
<keyword evidence="1" id="KW-0175">Coiled coil</keyword>
<evidence type="ECO:0000256" key="1">
    <source>
        <dbReference type="SAM" id="Coils"/>
    </source>
</evidence>
<dbReference type="Proteomes" id="UP000261540">
    <property type="component" value="Unplaced"/>
</dbReference>
<feature type="coiled-coil region" evidence="1">
    <location>
        <begin position="34"/>
        <end position="61"/>
    </location>
</feature>
<feature type="coiled-coil region" evidence="1">
    <location>
        <begin position="320"/>
        <end position="385"/>
    </location>
</feature>
<feature type="compositionally biased region" description="Polar residues" evidence="2">
    <location>
        <begin position="706"/>
        <end position="716"/>
    </location>
</feature>
<dbReference type="PANTHER" id="PTHR47615">
    <property type="entry name" value="COILED-COIL DOMAIN-CONTAINING PROTEIN 158"/>
    <property type="match status" value="1"/>
</dbReference>
<feature type="coiled-coil region" evidence="1">
    <location>
        <begin position="643"/>
        <end position="698"/>
    </location>
</feature>
<dbReference type="PANTHER" id="PTHR47615:SF1">
    <property type="entry name" value="COILED-COIL DOMAIN-CONTAINING PROTEIN 158"/>
    <property type="match status" value="1"/>
</dbReference>
<sequence length="855" mass="96241">MASEAIIAHNYGMVASSCSAPEDGIMFQKRNRHLEGLSEELRRCTRDTQDLQREVERVTQLTLEGIGQTTALGPLQAQPLKAGTERPAVPEGHFAQEGREGCLEQASPQDCVCQRHHSEKHRLHEQQELLLQQAVDRLQTQLQEAQAEREVLAHWSALESRRRTDAQEDLCRKQGALERALREVGAALSACTDYCDGVPFAALGPDDGRQLGVAVEMVQRDLQAENAGLQARLQPLEEQLEVLRSECQEQADRLVNEQVERKQAEAQISVYQKQINDAENTLSAVQAQKASLEQKGVPQQRLFEAQAQMKEAQVIRERSAQQVQEQCSQLSQLMADLHQTQEELTLWKEQNQQLCERDMPRTSALDALREELDRRHLEAKLLEVQLAALKQGRRQELEAEPRVLELKAESAALRLKLEDREGTVKRLRLQLDGLARLAAGQNCSLDALQTDGSHMSDQLNQHKLEVQQLKVKQVRLEQQESRATALERELCEVQATLREKGCSLEKILLERQHLANELKAQSLQLDALTEEQVALKQSHGAHRAELENANIHLRAQLRAARSELYHTKRTLKAMDGADRHGLKASVVLQRQITAKRQQIDALQSRVQLLEETVERLTQRQAWVADEHERSQRLASVSGQRRCVETLRDLETQLRDRVEGLETALGKISVRFGECQGHVQQQEQELARLKLQHALDLRELQGQNLQQTGRLQQTNPKIFSHPSELPTIQKNPSQSEANCSVLAEDPTFELHSLVQELRSLTGDDKSRPRRRSTPERPRPSGLEVCTLRAADFDVRNNGLSCEGSGLPETPSRLTPLPQETELGLDPGRRSPVYALLTSSPQISLSVTNVGTGMPPP</sequence>
<reference evidence="3" key="2">
    <citation type="submission" date="2025-09" db="UniProtKB">
        <authorList>
            <consortium name="Ensembl"/>
        </authorList>
    </citation>
    <scope>IDENTIFICATION</scope>
</reference>
<feature type="coiled-coil region" evidence="1">
    <location>
        <begin position="592"/>
        <end position="619"/>
    </location>
</feature>